<protein>
    <recommendedName>
        <fullName evidence="13">Sensor protein KdpD transmembrane domain-containing protein</fullName>
    </recommendedName>
</protein>
<sequence length="207" mass="22055">MDATQLVIGISRRGWIRTALGGPGVGQGVIHGAGSIDVHIVNHRRAGQPLRLPRFGGGLTPRRRLLGLALSLAGGPLLTWAMVAWRSPESIIGDVLLYQLLVILVALVGGIWPALLTAVLSGVTLDYFFIDPLHTISVSEPLHVLALSLFVVNGVLVSIVVDKSARVARGHAAPPRSPSSWPGWRAASCGGRTRSRRSWPARARRSA</sequence>
<evidence type="ECO:0000256" key="12">
    <source>
        <dbReference type="SAM" id="Phobius"/>
    </source>
</evidence>
<evidence type="ECO:0000256" key="9">
    <source>
        <dbReference type="ARBA" id="ARBA00023012"/>
    </source>
</evidence>
<evidence type="ECO:0000256" key="1">
    <source>
        <dbReference type="ARBA" id="ARBA00004141"/>
    </source>
</evidence>
<evidence type="ECO:0000256" key="3">
    <source>
        <dbReference type="ARBA" id="ARBA00022679"/>
    </source>
</evidence>
<keyword evidence="4 12" id="KW-0812">Transmembrane</keyword>
<dbReference type="GO" id="GO:0005524">
    <property type="term" value="F:ATP binding"/>
    <property type="evidence" value="ECO:0007669"/>
    <property type="project" value="UniProtKB-KW"/>
</dbReference>
<dbReference type="PANTHER" id="PTHR45569:SF1">
    <property type="entry name" value="SENSOR PROTEIN KDPD"/>
    <property type="match status" value="1"/>
</dbReference>
<feature type="compositionally biased region" description="Low complexity" evidence="11">
    <location>
        <begin position="172"/>
        <end position="186"/>
    </location>
</feature>
<dbReference type="InterPro" id="IPR025201">
    <property type="entry name" value="KdpD_TM"/>
</dbReference>
<feature type="transmembrane region" description="Helical" evidence="12">
    <location>
        <begin position="65"/>
        <end position="85"/>
    </location>
</feature>
<reference evidence="14" key="2">
    <citation type="submission" date="2023-02" db="EMBL/GenBank/DDBJ databases">
        <authorList>
            <person name="Sun Q."/>
            <person name="Mori K."/>
        </authorList>
    </citation>
    <scope>NUCLEOTIDE SEQUENCE</scope>
    <source>
        <strain evidence="14">NBRC 112290</strain>
    </source>
</reference>
<keyword evidence="7" id="KW-0067">ATP-binding</keyword>
<dbReference type="InterPro" id="IPR052023">
    <property type="entry name" value="Histidine_kinase_KdpD"/>
</dbReference>
<keyword evidence="5" id="KW-0547">Nucleotide-binding</keyword>
<dbReference type="EMBL" id="BSUM01000001">
    <property type="protein sequence ID" value="GMA33000.1"/>
    <property type="molecule type" value="Genomic_DNA"/>
</dbReference>
<dbReference type="Proteomes" id="UP001157161">
    <property type="component" value="Unassembled WGS sequence"/>
</dbReference>
<keyword evidence="8 12" id="KW-1133">Transmembrane helix</keyword>
<reference evidence="14" key="1">
    <citation type="journal article" date="2014" name="Int. J. Syst. Evol. Microbiol.">
        <title>Complete genome sequence of Corynebacterium casei LMG S-19264T (=DSM 44701T), isolated from a smear-ripened cheese.</title>
        <authorList>
            <consortium name="US DOE Joint Genome Institute (JGI-PGF)"/>
            <person name="Walter F."/>
            <person name="Albersmeier A."/>
            <person name="Kalinowski J."/>
            <person name="Ruckert C."/>
        </authorList>
    </citation>
    <scope>NUCLEOTIDE SEQUENCE</scope>
    <source>
        <strain evidence="14">NBRC 112290</strain>
    </source>
</reference>
<keyword evidence="2" id="KW-0597">Phosphoprotein</keyword>
<gene>
    <name evidence="14" type="ORF">GCM10025875_29920</name>
</gene>
<accession>A0AA37XGJ0</accession>
<keyword evidence="15" id="KW-1185">Reference proteome</keyword>
<evidence type="ECO:0000256" key="5">
    <source>
        <dbReference type="ARBA" id="ARBA00022741"/>
    </source>
</evidence>
<dbReference type="GO" id="GO:0000155">
    <property type="term" value="F:phosphorelay sensor kinase activity"/>
    <property type="evidence" value="ECO:0007669"/>
    <property type="project" value="TreeGrafter"/>
</dbReference>
<keyword evidence="6" id="KW-0418">Kinase</keyword>
<comment type="caution">
    <text evidence="14">The sequence shown here is derived from an EMBL/GenBank/DDBJ whole genome shotgun (WGS) entry which is preliminary data.</text>
</comment>
<dbReference type="InterPro" id="IPR038318">
    <property type="entry name" value="KdpD_sf"/>
</dbReference>
<dbReference type="PANTHER" id="PTHR45569">
    <property type="entry name" value="SENSOR PROTEIN KDPD"/>
    <property type="match status" value="1"/>
</dbReference>
<feature type="transmembrane region" description="Helical" evidence="12">
    <location>
        <begin position="142"/>
        <end position="161"/>
    </location>
</feature>
<keyword evidence="9" id="KW-0902">Two-component regulatory system</keyword>
<evidence type="ECO:0000256" key="2">
    <source>
        <dbReference type="ARBA" id="ARBA00022553"/>
    </source>
</evidence>
<dbReference type="Pfam" id="PF13493">
    <property type="entry name" value="DUF4118"/>
    <property type="match status" value="1"/>
</dbReference>
<dbReference type="AlphaFoldDB" id="A0AA37XGJ0"/>
<proteinExistence type="predicted"/>
<comment type="subcellular location">
    <subcellularLocation>
        <location evidence="1">Membrane</location>
        <topology evidence="1">Multi-pass membrane protein</topology>
    </subcellularLocation>
</comment>
<feature type="domain" description="Sensor protein KdpD transmembrane" evidence="13">
    <location>
        <begin position="70"/>
        <end position="169"/>
    </location>
</feature>
<keyword evidence="10 12" id="KW-0472">Membrane</keyword>
<evidence type="ECO:0000256" key="8">
    <source>
        <dbReference type="ARBA" id="ARBA00022989"/>
    </source>
</evidence>
<evidence type="ECO:0000259" key="13">
    <source>
        <dbReference type="Pfam" id="PF13493"/>
    </source>
</evidence>
<evidence type="ECO:0000256" key="10">
    <source>
        <dbReference type="ARBA" id="ARBA00023136"/>
    </source>
</evidence>
<dbReference type="GO" id="GO:0005886">
    <property type="term" value="C:plasma membrane"/>
    <property type="evidence" value="ECO:0007669"/>
    <property type="project" value="TreeGrafter"/>
</dbReference>
<evidence type="ECO:0000256" key="4">
    <source>
        <dbReference type="ARBA" id="ARBA00022692"/>
    </source>
</evidence>
<organism evidence="14 15">
    <name type="scientific">Litorihabitans aurantiacus</name>
    <dbReference type="NCBI Taxonomy" id="1930061"/>
    <lineage>
        <taxon>Bacteria</taxon>
        <taxon>Bacillati</taxon>
        <taxon>Actinomycetota</taxon>
        <taxon>Actinomycetes</taxon>
        <taxon>Micrococcales</taxon>
        <taxon>Beutenbergiaceae</taxon>
        <taxon>Litorihabitans</taxon>
    </lineage>
</organism>
<dbReference type="Gene3D" id="1.20.120.620">
    <property type="entry name" value="Backbone structure of the membrane domain of e. Coli histidine kinase receptor kdpd"/>
    <property type="match status" value="1"/>
</dbReference>
<name>A0AA37XGJ0_9MICO</name>
<evidence type="ECO:0000313" key="15">
    <source>
        <dbReference type="Proteomes" id="UP001157161"/>
    </source>
</evidence>
<evidence type="ECO:0000256" key="11">
    <source>
        <dbReference type="SAM" id="MobiDB-lite"/>
    </source>
</evidence>
<feature type="transmembrane region" description="Helical" evidence="12">
    <location>
        <begin position="97"/>
        <end position="130"/>
    </location>
</feature>
<keyword evidence="3" id="KW-0808">Transferase</keyword>
<feature type="region of interest" description="Disordered" evidence="11">
    <location>
        <begin position="171"/>
        <end position="207"/>
    </location>
</feature>
<evidence type="ECO:0000256" key="6">
    <source>
        <dbReference type="ARBA" id="ARBA00022777"/>
    </source>
</evidence>
<feature type="compositionally biased region" description="Basic residues" evidence="11">
    <location>
        <begin position="193"/>
        <end position="207"/>
    </location>
</feature>
<evidence type="ECO:0000256" key="7">
    <source>
        <dbReference type="ARBA" id="ARBA00022840"/>
    </source>
</evidence>
<evidence type="ECO:0000313" key="14">
    <source>
        <dbReference type="EMBL" id="GMA33000.1"/>
    </source>
</evidence>